<proteinExistence type="predicted"/>
<organism evidence="2 3">
    <name type="scientific">Lupinus luteus</name>
    <name type="common">European yellow lupine</name>
    <dbReference type="NCBI Taxonomy" id="3873"/>
    <lineage>
        <taxon>Eukaryota</taxon>
        <taxon>Viridiplantae</taxon>
        <taxon>Streptophyta</taxon>
        <taxon>Embryophyta</taxon>
        <taxon>Tracheophyta</taxon>
        <taxon>Spermatophyta</taxon>
        <taxon>Magnoliopsida</taxon>
        <taxon>eudicotyledons</taxon>
        <taxon>Gunneridae</taxon>
        <taxon>Pentapetalae</taxon>
        <taxon>rosids</taxon>
        <taxon>fabids</taxon>
        <taxon>Fabales</taxon>
        <taxon>Fabaceae</taxon>
        <taxon>Papilionoideae</taxon>
        <taxon>50 kb inversion clade</taxon>
        <taxon>genistoids sensu lato</taxon>
        <taxon>core genistoids</taxon>
        <taxon>Genisteae</taxon>
        <taxon>Lupinus</taxon>
    </lineage>
</organism>
<feature type="compositionally biased region" description="Basic and acidic residues" evidence="1">
    <location>
        <begin position="267"/>
        <end position="289"/>
    </location>
</feature>
<feature type="region of interest" description="Disordered" evidence="1">
    <location>
        <begin position="265"/>
        <end position="307"/>
    </location>
</feature>
<dbReference type="AlphaFoldDB" id="A0AAV1WF93"/>
<evidence type="ECO:0000313" key="3">
    <source>
        <dbReference type="Proteomes" id="UP001497480"/>
    </source>
</evidence>
<feature type="region of interest" description="Disordered" evidence="1">
    <location>
        <begin position="1"/>
        <end position="23"/>
    </location>
</feature>
<evidence type="ECO:0000313" key="2">
    <source>
        <dbReference type="EMBL" id="CAL0307527.1"/>
    </source>
</evidence>
<dbReference type="EMBL" id="CAXHTB010000006">
    <property type="protein sequence ID" value="CAL0307527.1"/>
    <property type="molecule type" value="Genomic_DNA"/>
</dbReference>
<gene>
    <name evidence="2" type="ORF">LLUT_LOCUS8587</name>
</gene>
<sequence>MASSSKKQKTNASQRSQGTSMESNPLDLTKLLANDNQQKIFEEHFHCRPIFTPKYGNILKFEREDFLFPYLLRQQNLFDFCCETNDIYPELVRVFYCNMNFRKNRINSYVKGKEIVLDLNTFGSLCCNIPSKENIVGFGLQCEWDNYDRKEFYYSMCRISRDEIELRKQQSLGETVKNRDILSAGHLKLEDRLLHYLLNYVILPKFSNHSQISDIELQLIPLSYAILITNFLQHFGVSTNGETKVPLNLRESKIDVEFVHKMGFSTDPHDRSGRTYRHRSDREPVRADQPEPSTHCPQPSEFHVQSSSSAIMPSNQMIMDELHSLRGYITNRMDAFDTRNQQIQYELHCISSKLRSMEVDEDSSEPES</sequence>
<feature type="compositionally biased region" description="Polar residues" evidence="1">
    <location>
        <begin position="291"/>
        <end position="307"/>
    </location>
</feature>
<name>A0AAV1WF93_LUPLU</name>
<evidence type="ECO:0000256" key="1">
    <source>
        <dbReference type="SAM" id="MobiDB-lite"/>
    </source>
</evidence>
<reference evidence="2 3" key="1">
    <citation type="submission" date="2024-03" db="EMBL/GenBank/DDBJ databases">
        <authorList>
            <person name="Martinez-Hernandez J."/>
        </authorList>
    </citation>
    <scope>NUCLEOTIDE SEQUENCE [LARGE SCALE GENOMIC DNA]</scope>
</reference>
<accession>A0AAV1WF93</accession>
<protein>
    <submittedName>
        <fullName evidence="2">Uncharacterized protein</fullName>
    </submittedName>
</protein>
<dbReference type="Proteomes" id="UP001497480">
    <property type="component" value="Unassembled WGS sequence"/>
</dbReference>
<comment type="caution">
    <text evidence="2">The sequence shown here is derived from an EMBL/GenBank/DDBJ whole genome shotgun (WGS) entry which is preliminary data.</text>
</comment>
<keyword evidence="3" id="KW-1185">Reference proteome</keyword>